<dbReference type="SUPFAM" id="SSF54427">
    <property type="entry name" value="NTF2-like"/>
    <property type="match status" value="1"/>
</dbReference>
<dbReference type="GO" id="GO:0030638">
    <property type="term" value="P:polyketide metabolic process"/>
    <property type="evidence" value="ECO:0007669"/>
    <property type="project" value="InterPro"/>
</dbReference>
<dbReference type="EMBL" id="FOHB01000011">
    <property type="protein sequence ID" value="SES48956.1"/>
    <property type="molecule type" value="Genomic_DNA"/>
</dbReference>
<dbReference type="STRING" id="587636.SAMN05216199_0255"/>
<dbReference type="Pfam" id="PF07366">
    <property type="entry name" value="SnoaL"/>
    <property type="match status" value="1"/>
</dbReference>
<sequence length="156" mass="17012">MRTFEVRPGEVPAVTGPTGAAQVVAAFLGRVRVTGDPDAARELMAPTVVAHQVVAEGAHQVVRTPEEYAAHVRDMLRTFGPFRYTVTELLGEADHVYVRWRQEGHHVGEFDGRAPTGAPLVEVGSAVYRVAAGRIVEYWVQLDRLGLSRQLDVGGQ</sequence>
<keyword evidence="2" id="KW-1185">Reference proteome</keyword>
<dbReference type="InterPro" id="IPR032710">
    <property type="entry name" value="NTF2-like_dom_sf"/>
</dbReference>
<evidence type="ECO:0000313" key="1">
    <source>
        <dbReference type="EMBL" id="SES48956.1"/>
    </source>
</evidence>
<protein>
    <submittedName>
        <fullName evidence="1">SnoaL-like polyketide cyclase</fullName>
    </submittedName>
</protein>
<accession>A0A1H9XS20</accession>
<proteinExistence type="predicted"/>
<dbReference type="InterPro" id="IPR009959">
    <property type="entry name" value="Cyclase_SnoaL-like"/>
</dbReference>
<organism evidence="1 2">
    <name type="scientific">Pedococcus cremeus</name>
    <dbReference type="NCBI Taxonomy" id="587636"/>
    <lineage>
        <taxon>Bacteria</taxon>
        <taxon>Bacillati</taxon>
        <taxon>Actinomycetota</taxon>
        <taxon>Actinomycetes</taxon>
        <taxon>Micrococcales</taxon>
        <taxon>Intrasporangiaceae</taxon>
        <taxon>Pedococcus</taxon>
    </lineage>
</organism>
<gene>
    <name evidence="1" type="ORF">SAMN05216199_0255</name>
</gene>
<name>A0A1H9XS20_9MICO</name>
<dbReference type="Proteomes" id="UP000199019">
    <property type="component" value="Unassembled WGS sequence"/>
</dbReference>
<dbReference type="Gene3D" id="3.10.450.50">
    <property type="match status" value="1"/>
</dbReference>
<dbReference type="AlphaFoldDB" id="A0A1H9XS20"/>
<reference evidence="2" key="1">
    <citation type="submission" date="2016-10" db="EMBL/GenBank/DDBJ databases">
        <authorList>
            <person name="Varghese N."/>
            <person name="Submissions S."/>
        </authorList>
    </citation>
    <scope>NUCLEOTIDE SEQUENCE [LARGE SCALE GENOMIC DNA]</scope>
    <source>
        <strain evidence="2">CGMCC 1.6963</strain>
    </source>
</reference>
<evidence type="ECO:0000313" key="2">
    <source>
        <dbReference type="Proteomes" id="UP000199019"/>
    </source>
</evidence>